<evidence type="ECO:0000313" key="1">
    <source>
        <dbReference type="EMBL" id="KAK3855141.1"/>
    </source>
</evidence>
<gene>
    <name evidence="1" type="ORF">Pcinc_038431</name>
</gene>
<dbReference type="AlphaFoldDB" id="A0AAE1BQN7"/>
<proteinExistence type="predicted"/>
<sequence>MKPARSLTTNSPTQLSLSLHLNLNSRDAKRLVRVTPVNLASGILRTVFISTTPTCRIHVSGVEYYMRRERRRDLSQFAGGVALAPACLPARLPVSSPSVLSLGNHSLASWFSQDPSYLLYG</sequence>
<dbReference type="EMBL" id="JAWQEG010006336">
    <property type="protein sequence ID" value="KAK3855141.1"/>
    <property type="molecule type" value="Genomic_DNA"/>
</dbReference>
<keyword evidence="2" id="KW-1185">Reference proteome</keyword>
<dbReference type="Proteomes" id="UP001286313">
    <property type="component" value="Unassembled WGS sequence"/>
</dbReference>
<protein>
    <submittedName>
        <fullName evidence="1">Uncharacterized protein</fullName>
    </submittedName>
</protein>
<name>A0AAE1BQN7_PETCI</name>
<organism evidence="1 2">
    <name type="scientific">Petrolisthes cinctipes</name>
    <name type="common">Flat porcelain crab</name>
    <dbReference type="NCBI Taxonomy" id="88211"/>
    <lineage>
        <taxon>Eukaryota</taxon>
        <taxon>Metazoa</taxon>
        <taxon>Ecdysozoa</taxon>
        <taxon>Arthropoda</taxon>
        <taxon>Crustacea</taxon>
        <taxon>Multicrustacea</taxon>
        <taxon>Malacostraca</taxon>
        <taxon>Eumalacostraca</taxon>
        <taxon>Eucarida</taxon>
        <taxon>Decapoda</taxon>
        <taxon>Pleocyemata</taxon>
        <taxon>Anomura</taxon>
        <taxon>Galatheoidea</taxon>
        <taxon>Porcellanidae</taxon>
        <taxon>Petrolisthes</taxon>
    </lineage>
</organism>
<evidence type="ECO:0000313" key="2">
    <source>
        <dbReference type="Proteomes" id="UP001286313"/>
    </source>
</evidence>
<comment type="caution">
    <text evidence="1">The sequence shown here is derived from an EMBL/GenBank/DDBJ whole genome shotgun (WGS) entry which is preliminary data.</text>
</comment>
<accession>A0AAE1BQN7</accession>
<reference evidence="1" key="1">
    <citation type="submission" date="2023-10" db="EMBL/GenBank/DDBJ databases">
        <title>Genome assemblies of two species of porcelain crab, Petrolisthes cinctipes and Petrolisthes manimaculis (Anomura: Porcellanidae).</title>
        <authorList>
            <person name="Angst P."/>
        </authorList>
    </citation>
    <scope>NUCLEOTIDE SEQUENCE</scope>
    <source>
        <strain evidence="1">PB745_01</strain>
        <tissue evidence="1">Gill</tissue>
    </source>
</reference>